<dbReference type="AlphaFoldDB" id="A0A6C0E6T9"/>
<keyword evidence="1" id="KW-0175">Coiled coil</keyword>
<reference evidence="2" key="1">
    <citation type="journal article" date="2020" name="Nature">
        <title>Giant virus diversity and host interactions through global metagenomics.</title>
        <authorList>
            <person name="Schulz F."/>
            <person name="Roux S."/>
            <person name="Paez-Espino D."/>
            <person name="Jungbluth S."/>
            <person name="Walsh D.A."/>
            <person name="Denef V.J."/>
            <person name="McMahon K.D."/>
            <person name="Konstantinidis K.T."/>
            <person name="Eloe-Fadrosh E.A."/>
            <person name="Kyrpides N.C."/>
            <person name="Woyke T."/>
        </authorList>
    </citation>
    <scope>NUCLEOTIDE SEQUENCE</scope>
    <source>
        <strain evidence="2">GVMAG-M-3300023179-150</strain>
    </source>
</reference>
<dbReference type="EMBL" id="MN739745">
    <property type="protein sequence ID" value="QHT24488.1"/>
    <property type="molecule type" value="Genomic_DNA"/>
</dbReference>
<name>A0A6C0E6T9_9ZZZZ</name>
<evidence type="ECO:0000256" key="1">
    <source>
        <dbReference type="SAM" id="Coils"/>
    </source>
</evidence>
<evidence type="ECO:0000313" key="2">
    <source>
        <dbReference type="EMBL" id="QHT24488.1"/>
    </source>
</evidence>
<feature type="coiled-coil region" evidence="1">
    <location>
        <begin position="311"/>
        <end position="345"/>
    </location>
</feature>
<protein>
    <submittedName>
        <fullName evidence="2">Uncharacterized protein</fullName>
    </submittedName>
</protein>
<accession>A0A6C0E6T9</accession>
<proteinExistence type="predicted"/>
<feature type="coiled-coil region" evidence="1">
    <location>
        <begin position="375"/>
        <end position="505"/>
    </location>
</feature>
<organism evidence="2">
    <name type="scientific">viral metagenome</name>
    <dbReference type="NCBI Taxonomy" id="1070528"/>
    <lineage>
        <taxon>unclassified sequences</taxon>
        <taxon>metagenomes</taxon>
        <taxon>organismal metagenomes</taxon>
    </lineage>
</organism>
<sequence length="524" mass="61175">MTSTTLAIKNLEDVLFTLNENNKSAADQANSLLMTSIYKVATESQVASKSFDDSLYEIFNDIESCVIEHTPVFNPSFVVEMKDGKGYSIIENWDTSKGLLPDRKVVGYYVITIYYADIHPTSKQYYQDSQRCGFEIDNYMNMYHPTNKFYIMINKTSFPLFPFYMFRKHFVNDSNPSYQKQLLPSCTANHDDYLNLKFNMTENVNYSKKDNRDTILANVHSLVHPQYKNLLEFVEKFRNFSEYKFDITDTNGANQKEREEKLEQKREIYSAQSKIIRGLETKLEETLTKYKASTQFIETITNKLNTSLTELVQKNREIDVKNAQILKLEHKLIETSKTLETEKNQTINELNIEHEKNVLILKRQLVDADCFKTQCSSLEITIDDVKNDLSNAKLQIQKEKDSNKGLLQSIINTKEELSKVKADNEELLKTISEYTKLNRNMENENNDKNNIIEKLKVENKFLSDQVSQKYNEKNDELFKALNQRIKELEKEYKDLSKSYKTVNDSKNRSDTELANIKQLLSKIK</sequence>